<evidence type="ECO:0000256" key="1">
    <source>
        <dbReference type="SAM" id="MobiDB-lite"/>
    </source>
</evidence>
<reference evidence="2 3" key="1">
    <citation type="submission" date="2020-06" db="EMBL/GenBank/DDBJ databases">
        <authorList>
            <person name="Voronona O.L."/>
            <person name="Aksenova E.I."/>
            <person name="Kunda M.S."/>
            <person name="Semenov A.N."/>
            <person name="Ryzhova N."/>
        </authorList>
    </citation>
    <scope>NUCLEOTIDE SEQUENCE [LARGE SCALE GENOMIC DNA]</scope>
    <source>
        <strain evidence="2 3">MPKMM3633</strain>
    </source>
</reference>
<evidence type="ECO:0000313" key="3">
    <source>
        <dbReference type="Proteomes" id="UP000509371"/>
    </source>
</evidence>
<proteinExistence type="predicted"/>
<dbReference type="AlphaFoldDB" id="A0A859CU64"/>
<feature type="region of interest" description="Disordered" evidence="1">
    <location>
        <begin position="18"/>
        <end position="38"/>
    </location>
</feature>
<name>A0A859CU64_9GAMM</name>
<gene>
    <name evidence="2" type="ORF">MP3633_1051</name>
</gene>
<protein>
    <submittedName>
        <fullName evidence="2">Uncharacterized protein</fullName>
    </submittedName>
</protein>
<sequence length="38" mass="4390">MVSIKNLKAYAEKLKKIKKKGEQSENLRKKDTKKGLTN</sequence>
<feature type="compositionally biased region" description="Basic and acidic residues" evidence="1">
    <location>
        <begin position="18"/>
        <end position="29"/>
    </location>
</feature>
<dbReference type="EMBL" id="CP054301">
    <property type="protein sequence ID" value="QKK79786.1"/>
    <property type="molecule type" value="Genomic_DNA"/>
</dbReference>
<evidence type="ECO:0000313" key="2">
    <source>
        <dbReference type="EMBL" id="QKK79786.1"/>
    </source>
</evidence>
<dbReference type="Proteomes" id="UP000509371">
    <property type="component" value="Chromosome"/>
</dbReference>
<accession>A0A859CU64</accession>
<organism evidence="2 3">
    <name type="scientific">Marinomonas primoryensis</name>
    <dbReference type="NCBI Taxonomy" id="178399"/>
    <lineage>
        <taxon>Bacteria</taxon>
        <taxon>Pseudomonadati</taxon>
        <taxon>Pseudomonadota</taxon>
        <taxon>Gammaproteobacteria</taxon>
        <taxon>Oceanospirillales</taxon>
        <taxon>Oceanospirillaceae</taxon>
        <taxon>Marinomonas</taxon>
    </lineage>
</organism>
<dbReference type="KEGG" id="mpri:MP3633_1051"/>